<evidence type="ECO:0000313" key="6">
    <source>
        <dbReference type="EMBL" id="CAF4734250.1"/>
    </source>
</evidence>
<proteinExistence type="predicted"/>
<feature type="non-terminal residue" evidence="7">
    <location>
        <position position="80"/>
    </location>
</feature>
<dbReference type="EMBL" id="CAJOBI010177756">
    <property type="protein sequence ID" value="CAF4914113.1"/>
    <property type="molecule type" value="Genomic_DNA"/>
</dbReference>
<evidence type="ECO:0000259" key="5">
    <source>
        <dbReference type="PROSITE" id="PS51115"/>
    </source>
</evidence>
<dbReference type="Pfam" id="PF00052">
    <property type="entry name" value="Laminin_B"/>
    <property type="match status" value="1"/>
</dbReference>
<evidence type="ECO:0000256" key="4">
    <source>
        <dbReference type="ARBA" id="ARBA00023180"/>
    </source>
</evidence>
<evidence type="ECO:0000313" key="7">
    <source>
        <dbReference type="EMBL" id="CAF4914113.1"/>
    </source>
</evidence>
<evidence type="ECO:0000313" key="8">
    <source>
        <dbReference type="Proteomes" id="UP000676336"/>
    </source>
</evidence>
<feature type="domain" description="Laminin IV type A" evidence="5">
    <location>
        <begin position="1"/>
        <end position="80"/>
    </location>
</feature>
<reference evidence="7" key="1">
    <citation type="submission" date="2021-02" db="EMBL/GenBank/DDBJ databases">
        <authorList>
            <person name="Nowell W R."/>
        </authorList>
    </citation>
    <scope>NUCLEOTIDE SEQUENCE</scope>
</reference>
<organism evidence="7 8">
    <name type="scientific">Rotaria magnacalcarata</name>
    <dbReference type="NCBI Taxonomy" id="392030"/>
    <lineage>
        <taxon>Eukaryota</taxon>
        <taxon>Metazoa</taxon>
        <taxon>Spiralia</taxon>
        <taxon>Gnathifera</taxon>
        <taxon>Rotifera</taxon>
        <taxon>Eurotatoria</taxon>
        <taxon>Bdelloidea</taxon>
        <taxon>Philodinida</taxon>
        <taxon>Philodinidae</taxon>
        <taxon>Rotaria</taxon>
    </lineage>
</organism>
<keyword evidence="2" id="KW-0677">Repeat</keyword>
<keyword evidence="4" id="KW-0325">Glycoprotein</keyword>
<protein>
    <recommendedName>
        <fullName evidence="5">Laminin IV type A domain-containing protein</fullName>
    </recommendedName>
</protein>
<dbReference type="InterPro" id="IPR000034">
    <property type="entry name" value="Laminin_IV"/>
</dbReference>
<comment type="caution">
    <text evidence="7">The sequence shown here is derived from an EMBL/GenBank/DDBJ whole genome shotgun (WGS) entry which is preliminary data.</text>
</comment>
<keyword evidence="3" id="KW-1015">Disulfide bond</keyword>
<dbReference type="PROSITE" id="PS51115">
    <property type="entry name" value="LAMININ_IVA"/>
    <property type="match status" value="1"/>
</dbReference>
<accession>A0A8S3CIQ6</accession>
<gene>
    <name evidence="6" type="ORF">SMN809_LOCUS44411</name>
    <name evidence="7" type="ORF">SMN809_LOCUS52371</name>
</gene>
<evidence type="ECO:0000256" key="3">
    <source>
        <dbReference type="ARBA" id="ARBA00023157"/>
    </source>
</evidence>
<dbReference type="EMBL" id="CAJOBI010133164">
    <property type="protein sequence ID" value="CAF4734250.1"/>
    <property type="molecule type" value="Genomic_DNA"/>
</dbReference>
<feature type="non-terminal residue" evidence="7">
    <location>
        <position position="1"/>
    </location>
</feature>
<evidence type="ECO:0000256" key="1">
    <source>
        <dbReference type="ARBA" id="ARBA00022729"/>
    </source>
</evidence>
<name>A0A8S3CIQ6_9BILA</name>
<keyword evidence="1" id="KW-0732">Signal</keyword>
<dbReference type="Proteomes" id="UP000676336">
    <property type="component" value="Unassembled WGS sequence"/>
</dbReference>
<sequence>LGRPATEVLYWKAPKEALGNVVTLYDGNIDVHFTNDGNDNEAPSNDEFLWLRGNNIDIVHKLPQNQRFKANANSTYSVAV</sequence>
<dbReference type="AlphaFoldDB" id="A0A8S3CIQ6"/>
<evidence type="ECO:0000256" key="2">
    <source>
        <dbReference type="ARBA" id="ARBA00022737"/>
    </source>
</evidence>